<dbReference type="SUPFAM" id="SSF56300">
    <property type="entry name" value="Metallo-dependent phosphatases"/>
    <property type="match status" value="1"/>
</dbReference>
<evidence type="ECO:0000256" key="2">
    <source>
        <dbReference type="ARBA" id="ARBA00022723"/>
    </source>
</evidence>
<evidence type="ECO:0000256" key="1">
    <source>
        <dbReference type="ARBA" id="ARBA00001936"/>
    </source>
</evidence>
<dbReference type="SMART" id="SM00156">
    <property type="entry name" value="PP2Ac"/>
    <property type="match status" value="1"/>
</dbReference>
<dbReference type="EMBL" id="JAPFFF010000003">
    <property type="protein sequence ID" value="KAK8895001.1"/>
    <property type="molecule type" value="Genomic_DNA"/>
</dbReference>
<keyword evidence="2" id="KW-0479">Metal-binding</keyword>
<comment type="caution">
    <text evidence="10">The sequence shown here is derived from an EMBL/GenBank/DDBJ whole genome shotgun (WGS) entry which is preliminary data.</text>
</comment>
<dbReference type="InterPro" id="IPR050341">
    <property type="entry name" value="PP1_catalytic_subunit"/>
</dbReference>
<reference evidence="10 11" key="1">
    <citation type="submission" date="2024-04" db="EMBL/GenBank/DDBJ databases">
        <title>Tritrichomonas musculus Genome.</title>
        <authorList>
            <person name="Alves-Ferreira E."/>
            <person name="Grigg M."/>
            <person name="Lorenzi H."/>
            <person name="Galac M."/>
        </authorList>
    </citation>
    <scope>NUCLEOTIDE SEQUENCE [LARGE SCALE GENOMIC DNA]</scope>
    <source>
        <strain evidence="10 11">EAF2021</strain>
    </source>
</reference>
<accession>A0ABR2KVB2</accession>
<dbReference type="CDD" id="cd00144">
    <property type="entry name" value="MPP_PPP_family"/>
    <property type="match status" value="1"/>
</dbReference>
<comment type="similarity">
    <text evidence="8">Belongs to the PPP phosphatase family.</text>
</comment>
<dbReference type="PANTHER" id="PTHR11668:SF300">
    <property type="entry name" value="SERINE_THREONINE-PROTEIN PHOSPHATASE"/>
    <property type="match status" value="1"/>
</dbReference>
<evidence type="ECO:0000256" key="5">
    <source>
        <dbReference type="ARBA" id="ARBA00023211"/>
    </source>
</evidence>
<evidence type="ECO:0000259" key="9">
    <source>
        <dbReference type="PROSITE" id="PS00125"/>
    </source>
</evidence>
<dbReference type="InterPro" id="IPR004843">
    <property type="entry name" value="Calcineurin-like_PHP"/>
</dbReference>
<feature type="domain" description="Serine/threonine specific protein phosphatases" evidence="9">
    <location>
        <begin position="124"/>
        <end position="129"/>
    </location>
</feature>
<evidence type="ECO:0000256" key="3">
    <source>
        <dbReference type="ARBA" id="ARBA00022801"/>
    </source>
</evidence>
<comment type="cofactor">
    <cofactor evidence="1">
        <name>Mn(2+)</name>
        <dbReference type="ChEBI" id="CHEBI:29035"/>
    </cofactor>
</comment>
<keyword evidence="11" id="KW-1185">Reference proteome</keyword>
<keyword evidence="4" id="KW-0904">Protein phosphatase</keyword>
<evidence type="ECO:0000256" key="4">
    <source>
        <dbReference type="ARBA" id="ARBA00022912"/>
    </source>
</evidence>
<proteinExistence type="inferred from homology"/>
<dbReference type="Pfam" id="PF00149">
    <property type="entry name" value="Metallophos"/>
    <property type="match status" value="1"/>
</dbReference>
<evidence type="ECO:0000313" key="11">
    <source>
        <dbReference type="Proteomes" id="UP001470230"/>
    </source>
</evidence>
<dbReference type="InterPro" id="IPR006186">
    <property type="entry name" value="Ser/Thr-sp_prot-phosphatase"/>
</dbReference>
<dbReference type="PROSITE" id="PS00125">
    <property type="entry name" value="SER_THR_PHOSPHATASE"/>
    <property type="match status" value="1"/>
</dbReference>
<dbReference type="EC" id="3.1.3.16" evidence="8"/>
<dbReference type="PANTHER" id="PTHR11668">
    <property type="entry name" value="SERINE/THREONINE PROTEIN PHOSPHATASE"/>
    <property type="match status" value="1"/>
</dbReference>
<organism evidence="10 11">
    <name type="scientific">Tritrichomonas musculus</name>
    <dbReference type="NCBI Taxonomy" id="1915356"/>
    <lineage>
        <taxon>Eukaryota</taxon>
        <taxon>Metamonada</taxon>
        <taxon>Parabasalia</taxon>
        <taxon>Tritrichomonadida</taxon>
        <taxon>Tritrichomonadidae</taxon>
        <taxon>Tritrichomonas</taxon>
    </lineage>
</organism>
<evidence type="ECO:0000256" key="8">
    <source>
        <dbReference type="RuleBase" id="RU004273"/>
    </source>
</evidence>
<protein>
    <recommendedName>
        <fullName evidence="8">Serine/threonine-protein phosphatase</fullName>
        <ecNumber evidence="8">3.1.3.16</ecNumber>
    </recommendedName>
</protein>
<evidence type="ECO:0000256" key="6">
    <source>
        <dbReference type="ARBA" id="ARBA00047761"/>
    </source>
</evidence>
<dbReference type="InterPro" id="IPR029052">
    <property type="entry name" value="Metallo-depent_PP-like"/>
</dbReference>
<dbReference type="Gene3D" id="3.60.21.10">
    <property type="match status" value="1"/>
</dbReference>
<keyword evidence="3 8" id="KW-0378">Hydrolase</keyword>
<evidence type="ECO:0000256" key="7">
    <source>
        <dbReference type="ARBA" id="ARBA00048336"/>
    </source>
</evidence>
<dbReference type="Proteomes" id="UP001470230">
    <property type="component" value="Unassembled WGS sequence"/>
</dbReference>
<sequence>MFASNYVALNTVNLILQYNINKLHNKITSHILAKESDVISVISQATSLLKLDASILSLEGNFKVIGDIHGNLPALIRFFNKYGYPPHSYFLFLGDYVDRGSNSVEVLLLLYSLKILFPNHIYLLRGNHECESLTTQYEFRKECETAFSKKVYYKIIESFNSLPIAAILNKDIFCVHGGISPSLKSRNDLFLLVKKTDKEPTSGVVGDLLWSDFEEFTEGFETSERGCGYVCGKDAVANFLKNCGFSLILRSHQECDQGYLWPFGKDGHCLTIFGCPDYMGTVNDAAVAVVNQNDEIMCEVFHPLFNSQMKKIRTILPEWILAFESNELNSKRDYININDPFNKIENRLMPERTISEPYIEPLNI</sequence>
<dbReference type="PRINTS" id="PR00114">
    <property type="entry name" value="STPHPHTASE"/>
</dbReference>
<name>A0ABR2KVB2_9EUKA</name>
<gene>
    <name evidence="10" type="ORF">M9Y10_023443</name>
</gene>
<evidence type="ECO:0000313" key="10">
    <source>
        <dbReference type="EMBL" id="KAK8895001.1"/>
    </source>
</evidence>
<keyword evidence="5" id="KW-0464">Manganese</keyword>
<comment type="catalytic activity">
    <reaction evidence="6">
        <text>O-phospho-L-seryl-[protein] + H2O = L-seryl-[protein] + phosphate</text>
        <dbReference type="Rhea" id="RHEA:20629"/>
        <dbReference type="Rhea" id="RHEA-COMP:9863"/>
        <dbReference type="Rhea" id="RHEA-COMP:11604"/>
        <dbReference type="ChEBI" id="CHEBI:15377"/>
        <dbReference type="ChEBI" id="CHEBI:29999"/>
        <dbReference type="ChEBI" id="CHEBI:43474"/>
        <dbReference type="ChEBI" id="CHEBI:83421"/>
        <dbReference type="EC" id="3.1.3.16"/>
    </reaction>
</comment>
<comment type="catalytic activity">
    <reaction evidence="7 8">
        <text>O-phospho-L-threonyl-[protein] + H2O = L-threonyl-[protein] + phosphate</text>
        <dbReference type="Rhea" id="RHEA:47004"/>
        <dbReference type="Rhea" id="RHEA-COMP:11060"/>
        <dbReference type="Rhea" id="RHEA-COMP:11605"/>
        <dbReference type="ChEBI" id="CHEBI:15377"/>
        <dbReference type="ChEBI" id="CHEBI:30013"/>
        <dbReference type="ChEBI" id="CHEBI:43474"/>
        <dbReference type="ChEBI" id="CHEBI:61977"/>
        <dbReference type="EC" id="3.1.3.16"/>
    </reaction>
</comment>